<name>A0A5J4TL84_9EUKA</name>
<sequence>MDWWLNSLNAVQFPKKDINMRISDKTPSYIQMNNVLSKAQKVNQVKLKKNFFCEKQMIAQVQAQKELKKKYGKKLKKKGKK</sequence>
<dbReference type="EMBL" id="SNRW01030101">
    <property type="protein sequence ID" value="KAA6358281.1"/>
    <property type="molecule type" value="Genomic_DNA"/>
</dbReference>
<comment type="caution">
    <text evidence="1">The sequence shown here is derived from an EMBL/GenBank/DDBJ whole genome shotgun (WGS) entry which is preliminary data.</text>
</comment>
<proteinExistence type="predicted"/>
<dbReference type="Proteomes" id="UP000324800">
    <property type="component" value="Unassembled WGS sequence"/>
</dbReference>
<protein>
    <submittedName>
        <fullName evidence="1">Uncharacterized protein</fullName>
    </submittedName>
</protein>
<gene>
    <name evidence="1" type="ORF">EZS28_046191</name>
</gene>
<evidence type="ECO:0000313" key="2">
    <source>
        <dbReference type="Proteomes" id="UP000324800"/>
    </source>
</evidence>
<accession>A0A5J4TL84</accession>
<organism evidence="1 2">
    <name type="scientific">Streblomastix strix</name>
    <dbReference type="NCBI Taxonomy" id="222440"/>
    <lineage>
        <taxon>Eukaryota</taxon>
        <taxon>Metamonada</taxon>
        <taxon>Preaxostyla</taxon>
        <taxon>Oxymonadida</taxon>
        <taxon>Streblomastigidae</taxon>
        <taxon>Streblomastix</taxon>
    </lineage>
</organism>
<dbReference type="AlphaFoldDB" id="A0A5J4TL84"/>
<evidence type="ECO:0000313" key="1">
    <source>
        <dbReference type="EMBL" id="KAA6358281.1"/>
    </source>
</evidence>
<reference evidence="1 2" key="1">
    <citation type="submission" date="2019-03" db="EMBL/GenBank/DDBJ databases">
        <title>Single cell metagenomics reveals metabolic interactions within the superorganism composed of flagellate Streblomastix strix and complex community of Bacteroidetes bacteria on its surface.</title>
        <authorList>
            <person name="Treitli S.C."/>
            <person name="Kolisko M."/>
            <person name="Husnik F."/>
            <person name="Keeling P."/>
            <person name="Hampl V."/>
        </authorList>
    </citation>
    <scope>NUCLEOTIDE SEQUENCE [LARGE SCALE GENOMIC DNA]</scope>
    <source>
        <strain evidence="1">ST1C</strain>
    </source>
</reference>